<proteinExistence type="predicted"/>
<organism evidence="2 3">
    <name type="scientific">Gordoniibacillus kamchatkensis</name>
    <dbReference type="NCBI Taxonomy" id="1590651"/>
    <lineage>
        <taxon>Bacteria</taxon>
        <taxon>Bacillati</taxon>
        <taxon>Bacillota</taxon>
        <taxon>Bacilli</taxon>
        <taxon>Bacillales</taxon>
        <taxon>Paenibacillaceae</taxon>
        <taxon>Gordoniibacillus</taxon>
    </lineage>
</organism>
<name>A0ABR5ABY5_9BACL</name>
<evidence type="ECO:0000313" key="2">
    <source>
        <dbReference type="EMBL" id="KIL38559.1"/>
    </source>
</evidence>
<dbReference type="InterPro" id="IPR011990">
    <property type="entry name" value="TPR-like_helical_dom_sf"/>
</dbReference>
<dbReference type="Gene3D" id="1.25.40.10">
    <property type="entry name" value="Tetratricopeptide repeat domain"/>
    <property type="match status" value="1"/>
</dbReference>
<evidence type="ECO:0000256" key="1">
    <source>
        <dbReference type="SAM" id="MobiDB-lite"/>
    </source>
</evidence>
<evidence type="ECO:0008006" key="4">
    <source>
        <dbReference type="Google" id="ProtNLM"/>
    </source>
</evidence>
<dbReference type="SUPFAM" id="SSF48452">
    <property type="entry name" value="TPR-like"/>
    <property type="match status" value="1"/>
</dbReference>
<gene>
    <name evidence="2" type="ORF">SD70_25425</name>
</gene>
<dbReference type="Proteomes" id="UP000031967">
    <property type="component" value="Unassembled WGS sequence"/>
</dbReference>
<accession>A0ABR5ABY5</accession>
<reference evidence="2 3" key="1">
    <citation type="submission" date="2014-12" db="EMBL/GenBank/DDBJ databases">
        <title>Draft genome sequence of Paenibacillus kamchatkensis strain B-2647.</title>
        <authorList>
            <person name="Karlyshev A.V."/>
            <person name="Kudryashova E.B."/>
        </authorList>
    </citation>
    <scope>NUCLEOTIDE SEQUENCE [LARGE SCALE GENOMIC DNA]</scope>
    <source>
        <strain evidence="2 3">VKM B-2647</strain>
    </source>
</reference>
<protein>
    <recommendedName>
        <fullName evidence="4">Tetratricopeptide repeat protein</fullName>
    </recommendedName>
</protein>
<feature type="compositionally biased region" description="Basic residues" evidence="1">
    <location>
        <begin position="97"/>
        <end position="106"/>
    </location>
</feature>
<comment type="caution">
    <text evidence="2">The sequence shown here is derived from an EMBL/GenBank/DDBJ whole genome shotgun (WGS) entry which is preliminary data.</text>
</comment>
<sequence length="106" mass="12458">MDRVEPKQTERQVKEFFSRSPIDDPLYLKKFIREHPDQKMAWYLLGREYAAQGKHGKAEYCFAQAGEVYEAFEKRKPSVAAEQLKRPDEAADAPAPRPRHKRRRLA</sequence>
<dbReference type="EMBL" id="JXAK01000057">
    <property type="protein sequence ID" value="KIL38559.1"/>
    <property type="molecule type" value="Genomic_DNA"/>
</dbReference>
<evidence type="ECO:0000313" key="3">
    <source>
        <dbReference type="Proteomes" id="UP000031967"/>
    </source>
</evidence>
<feature type="region of interest" description="Disordered" evidence="1">
    <location>
        <begin position="79"/>
        <end position="106"/>
    </location>
</feature>
<feature type="non-terminal residue" evidence="2">
    <location>
        <position position="106"/>
    </location>
</feature>
<keyword evidence="3" id="KW-1185">Reference proteome</keyword>